<evidence type="ECO:0000313" key="3">
    <source>
        <dbReference type="Proteomes" id="UP000218327"/>
    </source>
</evidence>
<comment type="caution">
    <text evidence="2">The sequence shown here is derived from an EMBL/GenBank/DDBJ whole genome shotgun (WGS) entry which is preliminary data.</text>
</comment>
<dbReference type="Pfam" id="PF07589">
    <property type="entry name" value="PEP-CTERM"/>
    <property type="match status" value="1"/>
</dbReference>
<dbReference type="EMBL" id="NVVJ01000055">
    <property type="protein sequence ID" value="PCJ22631.1"/>
    <property type="molecule type" value="Genomic_DNA"/>
</dbReference>
<dbReference type="AlphaFoldDB" id="A0A2A5AU42"/>
<dbReference type="NCBIfam" id="NF041539">
    <property type="entry name" value="choice_anch_R"/>
    <property type="match status" value="1"/>
</dbReference>
<reference evidence="3" key="1">
    <citation type="submission" date="2017-08" db="EMBL/GenBank/DDBJ databases">
        <title>A dynamic microbial community with high functional redundancy inhabits the cold, oxic subseafloor aquifer.</title>
        <authorList>
            <person name="Tully B.J."/>
            <person name="Wheat C.G."/>
            <person name="Glazer B.T."/>
            <person name="Huber J.A."/>
        </authorList>
    </citation>
    <scope>NUCLEOTIDE SEQUENCE [LARGE SCALE GENOMIC DNA]</scope>
</reference>
<dbReference type="NCBIfam" id="TIGR02595">
    <property type="entry name" value="PEP_CTERM"/>
    <property type="match status" value="1"/>
</dbReference>
<evidence type="ECO:0000259" key="1">
    <source>
        <dbReference type="Pfam" id="PF07589"/>
    </source>
</evidence>
<proteinExistence type="predicted"/>
<protein>
    <recommendedName>
        <fullName evidence="1">Ice-binding protein C-terminal domain-containing protein</fullName>
    </recommendedName>
</protein>
<dbReference type="InterPro" id="IPR013424">
    <property type="entry name" value="Ice-binding_C"/>
</dbReference>
<sequence>MKGSTLKTLTYLNKGFLVLTLSLFSITTAYAGPIVSTLPATSSNTVGVGGTNDYAAGFVWDSALDFSYAELYLGVEGNPADTFGVSIYNSVGGSPGTLVNTLSGSVAPSTTGIYTYSGVTALTQGAIYWLVASTGNYADTANEYIWYDGTLGDTNYVDTKWIRPSSSGWNSSGAVSPAAFAVYAQVPEPSMLILLALGLLGMTARRRKALI</sequence>
<feature type="domain" description="Ice-binding protein C-terminal" evidence="1">
    <location>
        <begin position="185"/>
        <end position="207"/>
    </location>
</feature>
<accession>A0A2A5AU42</accession>
<gene>
    <name evidence="2" type="ORF">COA96_13900</name>
</gene>
<organism evidence="2 3">
    <name type="scientific">SAR86 cluster bacterium</name>
    <dbReference type="NCBI Taxonomy" id="2030880"/>
    <lineage>
        <taxon>Bacteria</taxon>
        <taxon>Pseudomonadati</taxon>
        <taxon>Pseudomonadota</taxon>
        <taxon>Gammaproteobacteria</taxon>
        <taxon>SAR86 cluster</taxon>
    </lineage>
</organism>
<name>A0A2A5AU42_9GAMM</name>
<dbReference type="Proteomes" id="UP000218327">
    <property type="component" value="Unassembled WGS sequence"/>
</dbReference>
<evidence type="ECO:0000313" key="2">
    <source>
        <dbReference type="EMBL" id="PCJ22631.1"/>
    </source>
</evidence>